<evidence type="ECO:0000256" key="3">
    <source>
        <dbReference type="ARBA" id="ARBA00023315"/>
    </source>
</evidence>
<dbReference type="EMBL" id="JBJKBG010000007">
    <property type="protein sequence ID" value="KAL3729944.1"/>
    <property type="molecule type" value="Genomic_DNA"/>
</dbReference>
<accession>A0ABD3JUQ2</accession>
<comment type="similarity">
    <text evidence="1">Belongs to the plant acyltransferase family.</text>
</comment>
<dbReference type="GO" id="GO:0016746">
    <property type="term" value="F:acyltransferase activity"/>
    <property type="evidence" value="ECO:0007669"/>
    <property type="project" value="UniProtKB-KW"/>
</dbReference>
<protein>
    <submittedName>
        <fullName evidence="4">Uncharacterized protein</fullName>
    </submittedName>
</protein>
<dbReference type="AlphaFoldDB" id="A0ABD3JUQ2"/>
<name>A0ABD3JUQ2_EUCGL</name>
<dbReference type="Proteomes" id="UP001634007">
    <property type="component" value="Unassembled WGS sequence"/>
</dbReference>
<reference evidence="4 5" key="1">
    <citation type="submission" date="2024-11" db="EMBL/GenBank/DDBJ databases">
        <title>Chromosome-level genome assembly of Eucalyptus globulus Labill. provides insights into its genome evolution.</title>
        <authorList>
            <person name="Li X."/>
        </authorList>
    </citation>
    <scope>NUCLEOTIDE SEQUENCE [LARGE SCALE GENOMIC DNA]</scope>
    <source>
        <strain evidence="4">CL2024</strain>
        <tissue evidence="4">Fresh tender leaves</tissue>
    </source>
</reference>
<keyword evidence="3" id="KW-0012">Acyltransferase</keyword>
<organism evidence="4 5">
    <name type="scientific">Eucalyptus globulus</name>
    <name type="common">Tasmanian blue gum</name>
    <dbReference type="NCBI Taxonomy" id="34317"/>
    <lineage>
        <taxon>Eukaryota</taxon>
        <taxon>Viridiplantae</taxon>
        <taxon>Streptophyta</taxon>
        <taxon>Embryophyta</taxon>
        <taxon>Tracheophyta</taxon>
        <taxon>Spermatophyta</taxon>
        <taxon>Magnoliopsida</taxon>
        <taxon>eudicotyledons</taxon>
        <taxon>Gunneridae</taxon>
        <taxon>Pentapetalae</taxon>
        <taxon>rosids</taxon>
        <taxon>malvids</taxon>
        <taxon>Myrtales</taxon>
        <taxon>Myrtaceae</taxon>
        <taxon>Myrtoideae</taxon>
        <taxon>Eucalypteae</taxon>
        <taxon>Eucalyptus</taxon>
    </lineage>
</organism>
<gene>
    <name evidence="4" type="ORF">ACJRO7_027012</name>
</gene>
<evidence type="ECO:0000256" key="1">
    <source>
        <dbReference type="ARBA" id="ARBA00009861"/>
    </source>
</evidence>
<dbReference type="Pfam" id="PF02458">
    <property type="entry name" value="Transferase"/>
    <property type="match status" value="1"/>
</dbReference>
<keyword evidence="5" id="KW-1185">Reference proteome</keyword>
<dbReference type="InterPro" id="IPR023213">
    <property type="entry name" value="CAT-like_dom_sf"/>
</dbReference>
<evidence type="ECO:0000313" key="5">
    <source>
        <dbReference type="Proteomes" id="UP001634007"/>
    </source>
</evidence>
<sequence length="436" mass="48790">MKVEVQWKKLVKPSMPTPNNRQKWKLTSLDQLQMPIYIGVMFSYRDNAENPGVDISQRLLQMEESLSETLTLFYPMAGRYIEDDGCFIDCNDLGVEFVHAKVGGQIDKLLHRDPDIDLLQRLSKYPTDVAGNPLVVIQANTFECGGLVISMRFTHKIGDMYTMAMFINSWATACRGNADAMVHPSFELSSLFPVKELAVPILSPRRIGNQELIMSRLRFNADALSKLKALARDNAKDSMANDSQPSRLEVVSALLGRAFVNICRNKHGEQRTFLVCMPVNLREKINLAIPTNSCGNLFAIVWTRSGQPTAGKIELEFNGMVNVMRDMIADAKTKYATVVDGDELCSMVGNSLAEFVKILARGEDCLFGFSSWCRLGLYENDFGWGRPVLVSNTPSNFVSIFLIDDEESGGIDAWITVGKDEMILLKQDPEILKFTS</sequence>
<dbReference type="Gene3D" id="3.30.559.10">
    <property type="entry name" value="Chloramphenicol acetyltransferase-like domain"/>
    <property type="match status" value="2"/>
</dbReference>
<evidence type="ECO:0000256" key="2">
    <source>
        <dbReference type="ARBA" id="ARBA00022679"/>
    </source>
</evidence>
<comment type="caution">
    <text evidence="4">The sequence shown here is derived from an EMBL/GenBank/DDBJ whole genome shotgun (WGS) entry which is preliminary data.</text>
</comment>
<evidence type="ECO:0000313" key="4">
    <source>
        <dbReference type="EMBL" id="KAL3729944.1"/>
    </source>
</evidence>
<dbReference type="PANTHER" id="PTHR31623:SF83">
    <property type="entry name" value="ACETYL-COA-BENZYLALCOHOL ACETYLTRANSFERASE-LIKE"/>
    <property type="match status" value="1"/>
</dbReference>
<proteinExistence type="inferred from homology"/>
<keyword evidence="2" id="KW-0808">Transferase</keyword>
<dbReference type="PANTHER" id="PTHR31623">
    <property type="entry name" value="F21J9.9"/>
    <property type="match status" value="1"/>
</dbReference>